<dbReference type="PANTHER" id="PTHR34293:SF1">
    <property type="entry name" value="HTH-TYPE TRANSCRIPTIONAL REGULATOR TRMBL2"/>
    <property type="match status" value="1"/>
</dbReference>
<dbReference type="AlphaFoldDB" id="A0A919PY53"/>
<dbReference type="InterPro" id="IPR036388">
    <property type="entry name" value="WH-like_DNA-bd_sf"/>
</dbReference>
<dbReference type="InterPro" id="IPR016032">
    <property type="entry name" value="Sig_transdc_resp-reg_C-effctor"/>
</dbReference>
<protein>
    <recommendedName>
        <fullName evidence="1">HTH luxR-type domain-containing protein</fullName>
    </recommendedName>
</protein>
<dbReference type="EMBL" id="BONQ01000154">
    <property type="protein sequence ID" value="GIG51411.1"/>
    <property type="molecule type" value="Genomic_DNA"/>
</dbReference>
<proteinExistence type="predicted"/>
<name>A0A919PY53_9ACTN</name>
<keyword evidence="3" id="KW-1185">Reference proteome</keyword>
<reference evidence="2" key="1">
    <citation type="submission" date="2021-01" db="EMBL/GenBank/DDBJ databases">
        <title>Whole genome shotgun sequence of Dactylosporangium siamense NBRC 106093.</title>
        <authorList>
            <person name="Komaki H."/>
            <person name="Tamura T."/>
        </authorList>
    </citation>
    <scope>NUCLEOTIDE SEQUENCE</scope>
    <source>
        <strain evidence="2">NBRC 106093</strain>
    </source>
</reference>
<gene>
    <name evidence="2" type="ORF">Dsi01nite_094520</name>
</gene>
<evidence type="ECO:0000259" key="1">
    <source>
        <dbReference type="PROSITE" id="PS50043"/>
    </source>
</evidence>
<dbReference type="Proteomes" id="UP000660611">
    <property type="component" value="Unassembled WGS sequence"/>
</dbReference>
<dbReference type="RefSeq" id="WP_203853031.1">
    <property type="nucleotide sequence ID" value="NZ_BAAAVW010000032.1"/>
</dbReference>
<dbReference type="SMART" id="SM00421">
    <property type="entry name" value="HTH_LUXR"/>
    <property type="match status" value="1"/>
</dbReference>
<organism evidence="2 3">
    <name type="scientific">Dactylosporangium siamense</name>
    <dbReference type="NCBI Taxonomy" id="685454"/>
    <lineage>
        <taxon>Bacteria</taxon>
        <taxon>Bacillati</taxon>
        <taxon>Actinomycetota</taxon>
        <taxon>Actinomycetes</taxon>
        <taxon>Micromonosporales</taxon>
        <taxon>Micromonosporaceae</taxon>
        <taxon>Dactylosporangium</taxon>
    </lineage>
</organism>
<accession>A0A919PY53</accession>
<dbReference type="SUPFAM" id="SSF46894">
    <property type="entry name" value="C-terminal effector domain of the bipartite response regulators"/>
    <property type="match status" value="1"/>
</dbReference>
<dbReference type="PANTHER" id="PTHR34293">
    <property type="entry name" value="HTH-TYPE TRANSCRIPTIONAL REGULATOR TRMBL2"/>
    <property type="match status" value="1"/>
</dbReference>
<dbReference type="PROSITE" id="PS50043">
    <property type="entry name" value="HTH_LUXR_2"/>
    <property type="match status" value="1"/>
</dbReference>
<dbReference type="InterPro" id="IPR051797">
    <property type="entry name" value="TrmB-like"/>
</dbReference>
<feature type="domain" description="HTH luxR-type" evidence="1">
    <location>
        <begin position="258"/>
        <end position="322"/>
    </location>
</feature>
<sequence length="324" mass="34390">MLELLGLSTVAEAVYRAMLANPKLDVGQLAQETRLTERQVRAALDDLADLALLNPSARGDGAVRVVSPEVGLAALLARAEAEAAERQRQIEVTRAAITAIAVERAGSRADRSLIRLDGVDAVRARMEQLATSATSECLSMNAGAADRPDSRTASAPLNQRALERGVAIRAICRESFRNDVDTLAAARWLVGLGGQMRTVPTLPMPMVIVDRQVAILPLNPHDAADGAIEVDNPGVLAATCALFEHIWATGTPFGDDAATDANGCLPQEQALIAIIAAGHTDEHAARKLGVSLRTVRRMMSELMDRLGAESRFQAGVAAAKQGWI</sequence>
<evidence type="ECO:0000313" key="2">
    <source>
        <dbReference type="EMBL" id="GIG51411.1"/>
    </source>
</evidence>
<comment type="caution">
    <text evidence="2">The sequence shown here is derived from an EMBL/GenBank/DDBJ whole genome shotgun (WGS) entry which is preliminary data.</text>
</comment>
<evidence type="ECO:0000313" key="3">
    <source>
        <dbReference type="Proteomes" id="UP000660611"/>
    </source>
</evidence>
<dbReference type="InterPro" id="IPR000792">
    <property type="entry name" value="Tscrpt_reg_LuxR_C"/>
</dbReference>
<dbReference type="Gene3D" id="1.10.10.10">
    <property type="entry name" value="Winged helix-like DNA-binding domain superfamily/Winged helix DNA-binding domain"/>
    <property type="match status" value="2"/>
</dbReference>
<dbReference type="GO" id="GO:0003677">
    <property type="term" value="F:DNA binding"/>
    <property type="evidence" value="ECO:0007669"/>
    <property type="project" value="InterPro"/>
</dbReference>
<dbReference type="GO" id="GO:0006355">
    <property type="term" value="P:regulation of DNA-templated transcription"/>
    <property type="evidence" value="ECO:0007669"/>
    <property type="project" value="InterPro"/>
</dbReference>